<gene>
    <name evidence="19" type="ORF">CCO03_00695</name>
</gene>
<keyword evidence="12 19" id="KW-0675">Receptor</keyword>
<evidence type="ECO:0000259" key="18">
    <source>
        <dbReference type="Pfam" id="PF07715"/>
    </source>
</evidence>
<dbReference type="InterPro" id="IPR010105">
    <property type="entry name" value="TonB_sidphr_rcpt"/>
</dbReference>
<dbReference type="Gene3D" id="2.170.130.10">
    <property type="entry name" value="TonB-dependent receptor, plug domain"/>
    <property type="match status" value="1"/>
</dbReference>
<dbReference type="InterPro" id="IPR012910">
    <property type="entry name" value="Plug_dom"/>
</dbReference>
<dbReference type="AlphaFoldDB" id="A0A1Y0ET19"/>
<evidence type="ECO:0000256" key="5">
    <source>
        <dbReference type="ARBA" id="ARBA00022496"/>
    </source>
</evidence>
<evidence type="ECO:0000256" key="2">
    <source>
        <dbReference type="ARBA" id="ARBA00009810"/>
    </source>
</evidence>
<organism evidence="19 20">
    <name type="scientific">Comamonas serinivorans</name>
    <dbReference type="NCBI Taxonomy" id="1082851"/>
    <lineage>
        <taxon>Bacteria</taxon>
        <taxon>Pseudomonadati</taxon>
        <taxon>Pseudomonadota</taxon>
        <taxon>Betaproteobacteria</taxon>
        <taxon>Burkholderiales</taxon>
        <taxon>Comamonadaceae</taxon>
        <taxon>Comamonas</taxon>
    </lineage>
</organism>
<feature type="domain" description="TonB-dependent receptor-like beta-barrel" evidence="17">
    <location>
        <begin position="233"/>
        <end position="708"/>
    </location>
</feature>
<evidence type="ECO:0000256" key="3">
    <source>
        <dbReference type="ARBA" id="ARBA00022448"/>
    </source>
</evidence>
<evidence type="ECO:0000256" key="9">
    <source>
        <dbReference type="ARBA" id="ARBA00023065"/>
    </source>
</evidence>
<keyword evidence="13 14" id="KW-0998">Cell outer membrane</keyword>
<keyword evidence="5" id="KW-0410">Iron transport</keyword>
<dbReference type="GO" id="GO:0038023">
    <property type="term" value="F:signaling receptor activity"/>
    <property type="evidence" value="ECO:0007669"/>
    <property type="project" value="InterPro"/>
</dbReference>
<keyword evidence="4 14" id="KW-1134">Transmembrane beta strand</keyword>
<evidence type="ECO:0000256" key="6">
    <source>
        <dbReference type="ARBA" id="ARBA00022692"/>
    </source>
</evidence>
<keyword evidence="8" id="KW-0408">Iron</keyword>
<dbReference type="OrthoDB" id="9790771at2"/>
<accession>A0A1Y0ET19</accession>
<dbReference type="InterPro" id="IPR036942">
    <property type="entry name" value="Beta-barrel_TonB_sf"/>
</dbReference>
<dbReference type="KEGG" id="cser:CCO03_00695"/>
<dbReference type="EMBL" id="CP021455">
    <property type="protein sequence ID" value="ARU06550.1"/>
    <property type="molecule type" value="Genomic_DNA"/>
</dbReference>
<evidence type="ECO:0000256" key="16">
    <source>
        <dbReference type="SAM" id="MobiDB-lite"/>
    </source>
</evidence>
<dbReference type="InterPro" id="IPR037066">
    <property type="entry name" value="Plug_dom_sf"/>
</dbReference>
<feature type="region of interest" description="Disordered" evidence="16">
    <location>
        <begin position="379"/>
        <end position="399"/>
    </location>
</feature>
<comment type="similarity">
    <text evidence="2 14 15">Belongs to the TonB-dependent receptor family.</text>
</comment>
<evidence type="ECO:0000256" key="15">
    <source>
        <dbReference type="RuleBase" id="RU003357"/>
    </source>
</evidence>
<name>A0A1Y0ET19_9BURK</name>
<keyword evidence="20" id="KW-1185">Reference proteome</keyword>
<proteinExistence type="inferred from homology"/>
<dbReference type="InterPro" id="IPR039426">
    <property type="entry name" value="TonB-dep_rcpt-like"/>
</dbReference>
<dbReference type="Pfam" id="PF07715">
    <property type="entry name" value="Plug"/>
    <property type="match status" value="1"/>
</dbReference>
<comment type="subcellular location">
    <subcellularLocation>
        <location evidence="1 14">Cell outer membrane</location>
        <topology evidence="1 14">Multi-pass membrane protein</topology>
    </subcellularLocation>
</comment>
<keyword evidence="6 14" id="KW-0812">Transmembrane</keyword>
<feature type="compositionally biased region" description="Polar residues" evidence="16">
    <location>
        <begin position="382"/>
        <end position="399"/>
    </location>
</feature>
<reference evidence="19 20" key="1">
    <citation type="submission" date="2017-05" db="EMBL/GenBank/DDBJ databases">
        <authorList>
            <person name="Song R."/>
            <person name="Chenine A.L."/>
            <person name="Ruprecht R.M."/>
        </authorList>
    </citation>
    <scope>NUCLEOTIDE SEQUENCE [LARGE SCALE GENOMIC DNA]</scope>
    <source>
        <strain evidence="19 20">DSM 26136</strain>
    </source>
</reference>
<sequence>MALSTTGLAHAQDTAANGGTLPQVEVKAEAGSPVKVEQSANPKFTAPLLDTPKSVSVIPEQVIQQTGSTTLQDALRLTPGVTFGAGEGGNSAGDRPFIRGFDSQSDMYLDGIRDVGSQTREVFNIEQVEVIKGPSSAFGGRGSAGGSVNIVSKTPKAENFVTGSAGLGNAKYKRATLDVNHVFTPEVAGRLNLMVNDQNVAGRDAVQYKRWGIAPSLTLGLNSPTKLTLSYYHLQTDDMPDAGGFPYSNPFAATNANASLNGNGSPMVPNRRNYYGLVDRDFQKTKANIGTIDLSHDFGNDLVARNTLRLGRTTNNYLWTQPDDSKGNPLLYGTLWRRTNSRAATTDTVINVTSLTGKAKTGSVEHSFNVGLELSQEKTKRGSYTLSPNTNNPLTGSTSCPTTGAETGYNCTSFENPNPYDPWSATHTVTRTDPANDVRVKTKTQSLYAMDTLTITPQWLINGGLRYDHYDTQLHNPTAAGTPAAPKDLQNKNGFWNYQAGVIYKPVPEGSIYLSYGTSSTPPGMDAGDGADGLSVAVQNLKPQTARNVELGTKWELLDRQLAVTAAIFKTDMNNARVTAEDGTTQNIGKKSVKGFEVGVAGNVTRQVQLFGGYTYLDAKLKNQGFSSGVPSADNGNVFPNTAKHSANLWANYQPIAGLSLGLGATYVGKQYGNTANTKWIPSYVRWDAMVSYALNKNVTLQLNVQNLTDKLYFTKAYASHYAAIAPARTATLTANFKF</sequence>
<dbReference type="PROSITE" id="PS52016">
    <property type="entry name" value="TONB_DEPENDENT_REC_3"/>
    <property type="match status" value="1"/>
</dbReference>
<dbReference type="NCBIfam" id="TIGR01783">
    <property type="entry name" value="TonB-siderophor"/>
    <property type="match status" value="1"/>
</dbReference>
<dbReference type="PANTHER" id="PTHR32552">
    <property type="entry name" value="FERRICHROME IRON RECEPTOR-RELATED"/>
    <property type="match status" value="1"/>
</dbReference>
<protein>
    <submittedName>
        <fullName evidence="19">TonB-dependent siderophore receptor</fullName>
    </submittedName>
</protein>
<dbReference type="CDD" id="cd01347">
    <property type="entry name" value="ligand_gated_channel"/>
    <property type="match status" value="1"/>
</dbReference>
<dbReference type="PANTHER" id="PTHR32552:SF89">
    <property type="entry name" value="CATECHOLATE SIDEROPHORE RECEPTOR FIU"/>
    <property type="match status" value="1"/>
</dbReference>
<keyword evidence="11 14" id="KW-0472">Membrane</keyword>
<keyword evidence="9" id="KW-0406">Ion transport</keyword>
<dbReference type="Gene3D" id="2.40.170.20">
    <property type="entry name" value="TonB-dependent receptor, beta-barrel domain"/>
    <property type="match status" value="1"/>
</dbReference>
<evidence type="ECO:0000313" key="20">
    <source>
        <dbReference type="Proteomes" id="UP000196138"/>
    </source>
</evidence>
<evidence type="ECO:0000256" key="4">
    <source>
        <dbReference type="ARBA" id="ARBA00022452"/>
    </source>
</evidence>
<keyword evidence="7" id="KW-0732">Signal</keyword>
<keyword evidence="3 14" id="KW-0813">Transport</keyword>
<evidence type="ECO:0000256" key="12">
    <source>
        <dbReference type="ARBA" id="ARBA00023170"/>
    </source>
</evidence>
<evidence type="ECO:0000256" key="10">
    <source>
        <dbReference type="ARBA" id="ARBA00023077"/>
    </source>
</evidence>
<evidence type="ECO:0000256" key="1">
    <source>
        <dbReference type="ARBA" id="ARBA00004571"/>
    </source>
</evidence>
<dbReference type="Pfam" id="PF00593">
    <property type="entry name" value="TonB_dep_Rec_b-barrel"/>
    <property type="match status" value="1"/>
</dbReference>
<dbReference type="GO" id="GO:0009279">
    <property type="term" value="C:cell outer membrane"/>
    <property type="evidence" value="ECO:0007669"/>
    <property type="project" value="UniProtKB-SubCell"/>
</dbReference>
<feature type="region of interest" description="Disordered" evidence="16">
    <location>
        <begin position="1"/>
        <end position="22"/>
    </location>
</feature>
<feature type="domain" description="TonB-dependent receptor plug" evidence="18">
    <location>
        <begin position="48"/>
        <end position="146"/>
    </location>
</feature>
<dbReference type="FunFam" id="2.170.130.10:FF:000001">
    <property type="entry name" value="Catecholate siderophore TonB-dependent receptor"/>
    <property type="match status" value="1"/>
</dbReference>
<evidence type="ECO:0000313" key="19">
    <source>
        <dbReference type="EMBL" id="ARU06550.1"/>
    </source>
</evidence>
<evidence type="ECO:0000256" key="13">
    <source>
        <dbReference type="ARBA" id="ARBA00023237"/>
    </source>
</evidence>
<dbReference type="GO" id="GO:0015344">
    <property type="term" value="F:siderophore uptake transmembrane transporter activity"/>
    <property type="evidence" value="ECO:0007669"/>
    <property type="project" value="TreeGrafter"/>
</dbReference>
<evidence type="ECO:0000259" key="17">
    <source>
        <dbReference type="Pfam" id="PF00593"/>
    </source>
</evidence>
<dbReference type="Proteomes" id="UP000196138">
    <property type="component" value="Chromosome"/>
</dbReference>
<keyword evidence="10 15" id="KW-0798">TonB box</keyword>
<evidence type="ECO:0000256" key="7">
    <source>
        <dbReference type="ARBA" id="ARBA00022729"/>
    </source>
</evidence>
<evidence type="ECO:0000256" key="8">
    <source>
        <dbReference type="ARBA" id="ARBA00023004"/>
    </source>
</evidence>
<dbReference type="SUPFAM" id="SSF56935">
    <property type="entry name" value="Porins"/>
    <property type="match status" value="1"/>
</dbReference>
<dbReference type="GO" id="GO:0015891">
    <property type="term" value="P:siderophore transport"/>
    <property type="evidence" value="ECO:0007669"/>
    <property type="project" value="InterPro"/>
</dbReference>
<dbReference type="InterPro" id="IPR000531">
    <property type="entry name" value="Beta-barrel_TonB"/>
</dbReference>
<evidence type="ECO:0000256" key="14">
    <source>
        <dbReference type="PROSITE-ProRule" id="PRU01360"/>
    </source>
</evidence>
<evidence type="ECO:0000256" key="11">
    <source>
        <dbReference type="ARBA" id="ARBA00023136"/>
    </source>
</evidence>